<dbReference type="InterPro" id="IPR021730">
    <property type="entry name" value="YdbH"/>
</dbReference>
<proteinExistence type="predicted"/>
<evidence type="ECO:0000313" key="3">
    <source>
        <dbReference type="EMBL" id="KEO92589.1"/>
    </source>
</evidence>
<evidence type="ECO:0000256" key="2">
    <source>
        <dbReference type="SAM" id="Phobius"/>
    </source>
</evidence>
<dbReference type="PATRIC" id="fig|39960.10.peg.1343"/>
<keyword evidence="2" id="KW-0812">Transmembrane</keyword>
<reference evidence="3 4" key="1">
    <citation type="submission" date="2014-04" db="EMBL/GenBank/DDBJ databases">
        <title>A comprehensive comparison of genomes of Erythrobacter spp. Strains.</title>
        <authorList>
            <person name="Zheng Q."/>
        </authorList>
    </citation>
    <scope>NUCLEOTIDE SEQUENCE [LARGE SCALE GENOMIC DNA]</scope>
    <source>
        <strain evidence="3 4">DSM 8509</strain>
    </source>
</reference>
<organism evidence="3 4">
    <name type="scientific">Erythrobacter litoralis</name>
    <dbReference type="NCBI Taxonomy" id="39960"/>
    <lineage>
        <taxon>Bacteria</taxon>
        <taxon>Pseudomonadati</taxon>
        <taxon>Pseudomonadota</taxon>
        <taxon>Alphaproteobacteria</taxon>
        <taxon>Sphingomonadales</taxon>
        <taxon>Erythrobacteraceae</taxon>
        <taxon>Erythrobacter/Porphyrobacter group</taxon>
        <taxon>Erythrobacter</taxon>
    </lineage>
</organism>
<name>A0A074MGL7_9SPHN</name>
<keyword evidence="4" id="KW-1185">Reference proteome</keyword>
<feature type="region of interest" description="Disordered" evidence="1">
    <location>
        <begin position="1035"/>
        <end position="1074"/>
    </location>
</feature>
<sequence length="1074" mass="112064">MASAPETGSPGDSEGARPARWGLRIAVGVLIALLIALAAGWFTREDIAGIVIEDLLEEYDIPASYEIVEIGPQRQVLADIVVGDPQRPDLVIERAVVAIDYSFGLPAIGEVRLVRPRLYGTFRDGTVSLGALDPLLEPGEGEPGLPALDLELVDARALIKSDYGPIGIRAQGSGRLDDGFAGTIAATAPGIGTGECRAERATLYGEVTTKAGAPSFVGPIRVRGLECGGAALAGADIAARLSLPRALDALDGGFDLAARGLSGSGIAAATVSGSGRVGWSDGVFNLRHDLGLGNVDLGFARFAEIRADGAVRSVDGFARSEWDAQIAGGGIALAALEGAGLAALGDAFEGTLLAPLLARFARNFEAAMEDGTLRADLTVRQDGEGLSLVLPEARLASGAGETIFAASRVSWADGALRGNLMTGGAGLPRISGRMEQSGGAGGRAGELVFRLAMAPYEARSQSGTARIAVPRMELRQTSGGLAFAGLAEASGPIPGGAVDSLSLPIVGNWTGTRGLALGPRCTEARFEGLSYYDLALGPERLTLCPDEARAMIVYDEDLRVAIAAEELDLNGNLGETRLRLAAGRARLGYPGGFALDGLDVTLGEDDAAVRLAAATVTGNIGDTLSGEFAGGTAALDAVPLDLAALGGSWRYQDGALVVERGAFVLSERIDGEARFEPLIARDAVLTLENNAIRAEADLRNPASDAIVTNVAIRHDLAAARGRAVLNVPGVVFGDALAPEDLTYLAKGVVAEVEGTVRGEGLIEWDGEEVTSSGRFSTDGIDLAAAFGPLTGLAGEIVFTDLLALTTAPGQVVTIDTINPGVEVLGGRVVYALTDGQVISVEDARWPFMGGTLIMRPVVLDYGSSGEKAYVFEIVGLEADRFVAEMELSNLSATGTFDGAVPIVFDSNGNGRIEGGLLISRPPGGNVSYIGELTYEDMGAMANFAFQALRSLDYTQMAVALEGNLAGEIITRFTFDGVRQGEGASRNFITRRLSRLPIRFKINVRSENFHELATMVRSFWDAEYIRNPVDRGLLTTGEGRFVPRAPQPGEAPETSPDATRPDDPPVQPPESEDTL</sequence>
<keyword evidence="2" id="KW-1133">Transmembrane helix</keyword>
<protein>
    <submittedName>
        <fullName evidence="3">Uncharacterized protein</fullName>
    </submittedName>
</protein>
<gene>
    <name evidence="3" type="ORF">EH32_15130</name>
</gene>
<dbReference type="AlphaFoldDB" id="A0A074MGL7"/>
<dbReference type="OrthoDB" id="7597031at2"/>
<evidence type="ECO:0000313" key="4">
    <source>
        <dbReference type="Proteomes" id="UP000027866"/>
    </source>
</evidence>
<evidence type="ECO:0000256" key="1">
    <source>
        <dbReference type="SAM" id="MobiDB-lite"/>
    </source>
</evidence>
<dbReference type="EMBL" id="JMIX01000009">
    <property type="protein sequence ID" value="KEO92589.1"/>
    <property type="molecule type" value="Genomic_DNA"/>
</dbReference>
<accession>A0A074MGL7</accession>
<feature type="transmembrane region" description="Helical" evidence="2">
    <location>
        <begin position="21"/>
        <end position="42"/>
    </location>
</feature>
<keyword evidence="2" id="KW-0472">Membrane</keyword>
<dbReference type="RefSeq" id="WP_034904883.1">
    <property type="nucleotide sequence ID" value="NZ_CP017057.1"/>
</dbReference>
<comment type="caution">
    <text evidence="3">The sequence shown here is derived from an EMBL/GenBank/DDBJ whole genome shotgun (WGS) entry which is preliminary data.</text>
</comment>
<dbReference type="KEGG" id="elq:Ga0102493_112249"/>
<dbReference type="Pfam" id="PF11739">
    <property type="entry name" value="YdbH-like"/>
    <property type="match status" value="1"/>
</dbReference>
<dbReference type="Proteomes" id="UP000027866">
    <property type="component" value="Unassembled WGS sequence"/>
</dbReference>